<keyword evidence="1" id="KW-0472">Membrane</keyword>
<reference evidence="2 3" key="1">
    <citation type="submission" date="2022-06" db="EMBL/GenBank/DDBJ databases">
        <title>Acetobacer genomes from food samples.</title>
        <authorList>
            <person name="Sombolestani A."/>
        </authorList>
    </citation>
    <scope>NUCLEOTIDE SEQUENCE [LARGE SCALE GENOMIC DNA]</scope>
    <source>
        <strain evidence="2 3">R-83285</strain>
    </source>
</reference>
<feature type="transmembrane region" description="Helical" evidence="1">
    <location>
        <begin position="7"/>
        <end position="28"/>
    </location>
</feature>
<keyword evidence="1" id="KW-0812">Transmembrane</keyword>
<accession>A0ABT1F403</accession>
<organism evidence="2 3">
    <name type="scientific">Acetobacter lambici</name>
    <dbReference type="NCBI Taxonomy" id="1332824"/>
    <lineage>
        <taxon>Bacteria</taxon>
        <taxon>Pseudomonadati</taxon>
        <taxon>Pseudomonadota</taxon>
        <taxon>Alphaproteobacteria</taxon>
        <taxon>Acetobacterales</taxon>
        <taxon>Acetobacteraceae</taxon>
        <taxon>Acetobacter</taxon>
    </lineage>
</organism>
<protein>
    <recommendedName>
        <fullName evidence="4">5-bromo-4-chloroindolyl phosphate hydrolysis protein</fullName>
    </recommendedName>
</protein>
<gene>
    <name evidence="2" type="ORF">NKW50_15320</name>
</gene>
<proteinExistence type="predicted"/>
<feature type="transmembrane region" description="Helical" evidence="1">
    <location>
        <begin position="43"/>
        <end position="62"/>
    </location>
</feature>
<evidence type="ECO:0000313" key="2">
    <source>
        <dbReference type="EMBL" id="MCP1259943.1"/>
    </source>
</evidence>
<evidence type="ECO:0000313" key="3">
    <source>
        <dbReference type="Proteomes" id="UP001523528"/>
    </source>
</evidence>
<comment type="caution">
    <text evidence="2">The sequence shown here is derived from an EMBL/GenBank/DDBJ whole genome shotgun (WGS) entry which is preliminary data.</text>
</comment>
<evidence type="ECO:0008006" key="4">
    <source>
        <dbReference type="Google" id="ProtNLM"/>
    </source>
</evidence>
<dbReference type="RefSeq" id="WP_165993113.1">
    <property type="nucleotide sequence ID" value="NZ_JAMYZY010000062.1"/>
</dbReference>
<keyword evidence="3" id="KW-1185">Reference proteome</keyword>
<keyword evidence="1" id="KW-1133">Transmembrane helix</keyword>
<dbReference type="Proteomes" id="UP001523528">
    <property type="component" value="Unassembled WGS sequence"/>
</dbReference>
<dbReference type="EMBL" id="JAMYZZ010000066">
    <property type="protein sequence ID" value="MCP1259943.1"/>
    <property type="molecule type" value="Genomic_DNA"/>
</dbReference>
<sequence length="252" mass="29650">MLKISKILPCVVLGFTTISIIILFYPFIPQKWIGFITLHRVKSALTLLSPIIFGLITAYIAYQQHRLAKTQANISKDQRDIAYDKMRLEHNERLIVIFNKMAEVYRALYDLECYYPNDLKNDIRYSAARTVEELSRIIQVSPESKKWALGYLKKSKKISKLLDVCWINQQECKFMLDRKTYQSIFDFGNKARALFDTKKECLDREIRHNELLYNNILCNLNKELDALMDKVTEGMGPYMDIRDIISPRKFDE</sequence>
<evidence type="ECO:0000256" key="1">
    <source>
        <dbReference type="SAM" id="Phobius"/>
    </source>
</evidence>
<name>A0ABT1F403_9PROT</name>